<evidence type="ECO:0000313" key="2">
    <source>
        <dbReference type="EMBL" id="AHF25110.1"/>
    </source>
</evidence>
<dbReference type="PANTHER" id="PTHR42925">
    <property type="entry name" value="MULTIDRUG AND TOXIN EFFLUX PROTEIN MATE FAMILY"/>
    <property type="match status" value="1"/>
</dbReference>
<protein>
    <submittedName>
        <fullName evidence="2">Mate efflux family protein</fullName>
    </submittedName>
</protein>
<accession>W0FQ27</accession>
<keyword evidence="1" id="KW-0812">Transmembrane</keyword>
<organism evidence="2">
    <name type="scientific">uncultured bacterium Contig1552</name>
    <dbReference type="NCBI Taxonomy" id="1393454"/>
    <lineage>
        <taxon>Bacteria</taxon>
        <taxon>environmental samples</taxon>
    </lineage>
</organism>
<sequence>MAVDIFIETGRCLNMTVIYSLKAAGDYVYPLIIGLVTMVFLGAVGGYCYGVLLGFGVAGIYAGTASDECIRGLIVLNHWRRRKWFGKKVVDDGENEKSPAN</sequence>
<feature type="transmembrane region" description="Helical" evidence="1">
    <location>
        <begin position="27"/>
        <end position="52"/>
    </location>
</feature>
<reference evidence="2" key="1">
    <citation type="journal article" date="2013" name="PLoS ONE">
        <title>Metagenomic insights into the carbohydrate-active enzymes carried by the microorganisms adhering to solid digesta in the rumen of cows.</title>
        <authorList>
            <person name="Wang L."/>
            <person name="Hatem A."/>
            <person name="Catalyurek U.V."/>
            <person name="Morrison M."/>
            <person name="Yu Z."/>
        </authorList>
    </citation>
    <scope>NUCLEOTIDE SEQUENCE</scope>
</reference>
<dbReference type="InterPro" id="IPR047135">
    <property type="entry name" value="YsiQ"/>
</dbReference>
<name>W0FQ27_9BACT</name>
<evidence type="ECO:0000256" key="1">
    <source>
        <dbReference type="SAM" id="Phobius"/>
    </source>
</evidence>
<proteinExistence type="predicted"/>
<dbReference type="PANTHER" id="PTHR42925:SF1">
    <property type="entry name" value="VIRULENCE FACTOR MVIN"/>
    <property type="match status" value="1"/>
</dbReference>
<dbReference type="EMBL" id="KC246819">
    <property type="protein sequence ID" value="AHF25110.1"/>
    <property type="molecule type" value="Genomic_DNA"/>
</dbReference>
<keyword evidence="1" id="KW-1133">Transmembrane helix</keyword>
<dbReference type="AlphaFoldDB" id="W0FQ27"/>
<keyword evidence="1" id="KW-0472">Membrane</keyword>